<evidence type="ECO:0000256" key="1">
    <source>
        <dbReference type="ARBA" id="ARBA00006484"/>
    </source>
</evidence>
<dbReference type="PRINTS" id="PR00080">
    <property type="entry name" value="SDRFAMILY"/>
</dbReference>
<dbReference type="CTD" id="751745"/>
<dbReference type="Gene3D" id="3.40.50.720">
    <property type="entry name" value="NAD(P)-binding Rossmann-like Domain"/>
    <property type="match status" value="1"/>
</dbReference>
<protein>
    <submittedName>
        <fullName evidence="5">Retinol-DH_like_SDR_c domain-containing protein isoform X1</fullName>
    </submittedName>
</protein>
<evidence type="ECO:0000313" key="4">
    <source>
        <dbReference type="Proteomes" id="UP000515152"/>
    </source>
</evidence>
<organism evidence="4 5">
    <name type="scientific">Clupea harengus</name>
    <name type="common">Atlantic herring</name>
    <dbReference type="NCBI Taxonomy" id="7950"/>
    <lineage>
        <taxon>Eukaryota</taxon>
        <taxon>Metazoa</taxon>
        <taxon>Chordata</taxon>
        <taxon>Craniata</taxon>
        <taxon>Vertebrata</taxon>
        <taxon>Euteleostomi</taxon>
        <taxon>Actinopterygii</taxon>
        <taxon>Neopterygii</taxon>
        <taxon>Teleostei</taxon>
        <taxon>Clupei</taxon>
        <taxon>Clupeiformes</taxon>
        <taxon>Clupeoidei</taxon>
        <taxon>Clupeidae</taxon>
        <taxon>Clupea</taxon>
    </lineage>
</organism>
<dbReference type="OrthoDB" id="191139at2759"/>
<dbReference type="RefSeq" id="XP_031441753.1">
    <property type="nucleotide sequence ID" value="XM_031585893.2"/>
</dbReference>
<dbReference type="PANTHER" id="PTHR43157">
    <property type="entry name" value="PHOSPHATIDYLINOSITOL-GLYCAN BIOSYNTHESIS CLASS F PROTEIN-RELATED"/>
    <property type="match status" value="1"/>
</dbReference>
<dbReference type="GeneID" id="105905336"/>
<dbReference type="Pfam" id="PF00106">
    <property type="entry name" value="adh_short"/>
    <property type="match status" value="1"/>
</dbReference>
<accession>A0A6P8GT05</accession>
<gene>
    <name evidence="5" type="primary">zgc:153441</name>
</gene>
<evidence type="ECO:0000256" key="2">
    <source>
        <dbReference type="ARBA" id="ARBA00023002"/>
    </source>
</evidence>
<dbReference type="PANTHER" id="PTHR43157:SF54">
    <property type="entry name" value="RETINOL DEHYDROGENASE 12-LIKE ISOFORM X1-RELATED"/>
    <property type="match status" value="1"/>
</dbReference>
<dbReference type="InterPro" id="IPR036291">
    <property type="entry name" value="NAD(P)-bd_dom_sf"/>
</dbReference>
<dbReference type="InterPro" id="IPR002347">
    <property type="entry name" value="SDR_fam"/>
</dbReference>
<name>A0A6P8GT05_CLUHA</name>
<dbReference type="AlphaFoldDB" id="A0A6P8GT05"/>
<proteinExistence type="inferred from homology"/>
<reference evidence="5" key="1">
    <citation type="submission" date="2025-08" db="UniProtKB">
        <authorList>
            <consortium name="RefSeq"/>
        </authorList>
    </citation>
    <scope>IDENTIFICATION</scope>
</reference>
<dbReference type="SUPFAM" id="SSF51735">
    <property type="entry name" value="NAD(P)-binding Rossmann-fold domains"/>
    <property type="match status" value="1"/>
</dbReference>
<keyword evidence="2" id="KW-0560">Oxidoreductase</keyword>
<dbReference type="PRINTS" id="PR00081">
    <property type="entry name" value="GDHRDH"/>
</dbReference>
<dbReference type="GO" id="GO:0016491">
    <property type="term" value="F:oxidoreductase activity"/>
    <property type="evidence" value="ECO:0007669"/>
    <property type="project" value="UniProtKB-KW"/>
</dbReference>
<evidence type="ECO:0000256" key="3">
    <source>
        <dbReference type="RuleBase" id="RU000363"/>
    </source>
</evidence>
<dbReference type="Proteomes" id="UP000515152">
    <property type="component" value="Chromosome 19"/>
</dbReference>
<comment type="similarity">
    <text evidence="1 3">Belongs to the short-chain dehydrogenases/reductases (SDR) family.</text>
</comment>
<sequence length="338" mass="37984">MERVENKSACKVWCSYCCDSHQSGTPEEVDCRWSLPESNTSRWKNSGDHWSQHWDWKGDRPRFGTKRFATVCMCLTIGARVVMACRDMRRGEKAASEVRRSTGNGNVVVRQLDLSSLASVREFASKLSATEDRLDILINNAGVMMCPRSLTEDGFETQLGVNHLAHFLLTMLLLDMLKSSAPSRVVNVSSIAHVGGKINFEDLFYNKTPYDSLVSYRQSKLANLLFSRELARRTRAYGVSAFALHPGVIRTELGRYVETRYPLLSALLRAPALLLMKTPKQGAQTTIYCAVTEGLEMHTGCYFSDCKLKEPAPEGKDDLAAMRLWDFSAKLVGYNEED</sequence>
<evidence type="ECO:0000313" key="5">
    <source>
        <dbReference type="RefSeq" id="XP_031441753.1"/>
    </source>
</evidence>
<keyword evidence="4" id="KW-1185">Reference proteome</keyword>